<protein>
    <submittedName>
        <fullName evidence="4">Alkanesulfonate monooxygenase SsuD/methylene tetrahydromethanopterin reductase-like flavin-dependent oxidoreductase (Luciferase family)</fullName>
    </submittedName>
</protein>
<comment type="caution">
    <text evidence="4">The sequence shown here is derived from an EMBL/GenBank/DDBJ whole genome shotgun (WGS) entry which is preliminary data.</text>
</comment>
<keyword evidence="2 4" id="KW-0503">Monooxygenase</keyword>
<dbReference type="PANTHER" id="PTHR30137:SF8">
    <property type="entry name" value="BLR5498 PROTEIN"/>
    <property type="match status" value="1"/>
</dbReference>
<keyword evidence="1" id="KW-0560">Oxidoreductase</keyword>
<name>A0A318V8D3_9GAMM</name>
<dbReference type="SUPFAM" id="SSF51679">
    <property type="entry name" value="Bacterial luciferase-like"/>
    <property type="match status" value="1"/>
</dbReference>
<accession>A0A318V8D3</accession>
<sequence length="344" mass="39549">MKFSLFAHMERVDEQQRQKDLYDEFMSLCKMADEGGMTTVWTGEHHGMDFTIAPNPFLNLIDISHQTKNIRLGTGTVVAPYWHPIKLAGEAAMTDIITKGRLELGIARGAYSFEYERMVPGGMDAWAAGECLREMVPAIKGLWKGNHTQESKHYNFPKTTSSPKPLTQDGPPIWIAARDINSHEFAISQDCNVQVTPLWQGLEEVEGLIEKYNEACNKFDRRTKIMILQHAYVAKDEVEADKAATKLHEFYCYFGAWFKNERPINQGLIQSLTQEEIDNHPFYKKEAIKNDLMIGTSEQIIERLKHYEALGYDEFAYWSDSGMTREEKETSLRRFIDEVMPAFN</sequence>
<dbReference type="GO" id="GO:0005829">
    <property type="term" value="C:cytosol"/>
    <property type="evidence" value="ECO:0007669"/>
    <property type="project" value="TreeGrafter"/>
</dbReference>
<keyword evidence="5" id="KW-1185">Reference proteome</keyword>
<dbReference type="GO" id="GO:0016705">
    <property type="term" value="F:oxidoreductase activity, acting on paired donors, with incorporation or reduction of molecular oxygen"/>
    <property type="evidence" value="ECO:0007669"/>
    <property type="project" value="InterPro"/>
</dbReference>
<evidence type="ECO:0000259" key="3">
    <source>
        <dbReference type="Pfam" id="PF00296"/>
    </source>
</evidence>
<dbReference type="InterPro" id="IPR011251">
    <property type="entry name" value="Luciferase-like_dom"/>
</dbReference>
<dbReference type="PANTHER" id="PTHR30137">
    <property type="entry name" value="LUCIFERASE-LIKE MONOOXYGENASE"/>
    <property type="match status" value="1"/>
</dbReference>
<dbReference type="InterPro" id="IPR036661">
    <property type="entry name" value="Luciferase-like_sf"/>
</dbReference>
<evidence type="ECO:0000256" key="2">
    <source>
        <dbReference type="ARBA" id="ARBA00023033"/>
    </source>
</evidence>
<evidence type="ECO:0000313" key="4">
    <source>
        <dbReference type="EMBL" id="PYF84333.1"/>
    </source>
</evidence>
<reference evidence="4 5" key="1">
    <citation type="submission" date="2018-06" db="EMBL/GenBank/DDBJ databases">
        <title>Genomic Encyclopedia of Type Strains, Phase III (KMG-III): the genomes of soil and plant-associated and newly described type strains.</title>
        <authorList>
            <person name="Whitman W."/>
        </authorList>
    </citation>
    <scope>NUCLEOTIDE SEQUENCE [LARGE SCALE GENOMIC DNA]</scope>
    <source>
        <strain evidence="4 5">CECT 7730</strain>
    </source>
</reference>
<dbReference type="Proteomes" id="UP000247551">
    <property type="component" value="Unassembled WGS sequence"/>
</dbReference>
<dbReference type="Pfam" id="PF00296">
    <property type="entry name" value="Bac_luciferase"/>
    <property type="match status" value="1"/>
</dbReference>
<gene>
    <name evidence="4" type="ORF">DFP75_101358</name>
</gene>
<feature type="domain" description="Luciferase-like" evidence="3">
    <location>
        <begin position="1"/>
        <end position="313"/>
    </location>
</feature>
<dbReference type="GO" id="GO:0004497">
    <property type="term" value="F:monooxygenase activity"/>
    <property type="evidence" value="ECO:0007669"/>
    <property type="project" value="UniProtKB-KW"/>
</dbReference>
<evidence type="ECO:0000256" key="1">
    <source>
        <dbReference type="ARBA" id="ARBA00023002"/>
    </source>
</evidence>
<dbReference type="InterPro" id="IPR050766">
    <property type="entry name" value="Bact_Lucif_Oxidored"/>
</dbReference>
<evidence type="ECO:0000313" key="5">
    <source>
        <dbReference type="Proteomes" id="UP000247551"/>
    </source>
</evidence>
<dbReference type="RefSeq" id="WP_110571786.1">
    <property type="nucleotide sequence ID" value="NZ_QKLW01000001.1"/>
</dbReference>
<dbReference type="Gene3D" id="3.20.20.30">
    <property type="entry name" value="Luciferase-like domain"/>
    <property type="match status" value="1"/>
</dbReference>
<proteinExistence type="predicted"/>
<organism evidence="4 5">
    <name type="scientific">Marinomonas alcarazii</name>
    <dbReference type="NCBI Taxonomy" id="491949"/>
    <lineage>
        <taxon>Bacteria</taxon>
        <taxon>Pseudomonadati</taxon>
        <taxon>Pseudomonadota</taxon>
        <taxon>Gammaproteobacteria</taxon>
        <taxon>Oceanospirillales</taxon>
        <taxon>Oceanospirillaceae</taxon>
        <taxon>Marinomonas</taxon>
    </lineage>
</organism>
<dbReference type="AlphaFoldDB" id="A0A318V8D3"/>
<dbReference type="EMBL" id="QKLW01000001">
    <property type="protein sequence ID" value="PYF84333.1"/>
    <property type="molecule type" value="Genomic_DNA"/>
</dbReference>